<dbReference type="AlphaFoldDB" id="A0AAE0XAL3"/>
<reference evidence="2" key="2">
    <citation type="submission" date="2023-06" db="EMBL/GenBank/DDBJ databases">
        <authorList>
            <consortium name="Lawrence Berkeley National Laboratory"/>
            <person name="Haridas S."/>
            <person name="Hensen N."/>
            <person name="Bonometti L."/>
            <person name="Westerberg I."/>
            <person name="Brannstrom I.O."/>
            <person name="Guillou S."/>
            <person name="Cros-Aarteil S."/>
            <person name="Calhoun S."/>
            <person name="Kuo A."/>
            <person name="Mondo S."/>
            <person name="Pangilinan J."/>
            <person name="Riley R."/>
            <person name="Labutti K."/>
            <person name="Andreopoulos B."/>
            <person name="Lipzen A."/>
            <person name="Chen C."/>
            <person name="Yanf M."/>
            <person name="Daum C."/>
            <person name="Ng V."/>
            <person name="Clum A."/>
            <person name="Steindorff A."/>
            <person name="Ohm R."/>
            <person name="Martin F."/>
            <person name="Silar P."/>
            <person name="Natvig D."/>
            <person name="Lalanne C."/>
            <person name="Gautier V."/>
            <person name="Ament-Velasquez S.L."/>
            <person name="Kruys A."/>
            <person name="Hutchinson M.I."/>
            <person name="Powell A.J."/>
            <person name="Barry K."/>
            <person name="Miller A.N."/>
            <person name="Grigoriev I.V."/>
            <person name="Debuchy R."/>
            <person name="Gladieux P."/>
            <person name="Thoren M.H."/>
            <person name="Johannesson H."/>
        </authorList>
    </citation>
    <scope>NUCLEOTIDE SEQUENCE</scope>
    <source>
        <strain evidence="2">CBS 314.62</strain>
    </source>
</reference>
<name>A0AAE0XAL3_9PEZI</name>
<sequence>MAPFPFMKLPLEIRHKIYRHFTDPLRGWTHERNWQLADLCRAQDMVFHIAGRAWDPKARDNNLVYDLAVTDPVDQRTLDTHAPWADQQPADVHAAYAKIQDGTALPDEIPTGWLATTEMLCLMAGRDIRDSTDSSETSSEGFVAMDVDDGDTHVREAGPAGYHTIIQPRMHVPADSKCVYHPSLSPSQPDTDTEQDTRERMSQLRRDGIRCTCPHTIRADYAAIRRLAQVSPQMTQELGSVLWQGAVLVFPGGPEDFALFARNRPAVLGRVRGIRLAVSCNGDVFDTVTSELAEMLHAVAERCCVLRFFWVDVCIDASVLLSGSGNSGEEGRSRVEMRAWERIEKWTPLFRGLRAEGFRVDLEVHGKEVAVGRERMEAVNRAMVELWELWKPDRVREVEGERERKGKERLRYEEYRVARGGD</sequence>
<dbReference type="EMBL" id="JAULSO010000002">
    <property type="protein sequence ID" value="KAK3689151.1"/>
    <property type="molecule type" value="Genomic_DNA"/>
</dbReference>
<evidence type="ECO:0000313" key="3">
    <source>
        <dbReference type="Proteomes" id="UP001270362"/>
    </source>
</evidence>
<proteinExistence type="predicted"/>
<accession>A0AAE0XAL3</accession>
<organism evidence="2 3">
    <name type="scientific">Podospora appendiculata</name>
    <dbReference type="NCBI Taxonomy" id="314037"/>
    <lineage>
        <taxon>Eukaryota</taxon>
        <taxon>Fungi</taxon>
        <taxon>Dikarya</taxon>
        <taxon>Ascomycota</taxon>
        <taxon>Pezizomycotina</taxon>
        <taxon>Sordariomycetes</taxon>
        <taxon>Sordariomycetidae</taxon>
        <taxon>Sordariales</taxon>
        <taxon>Podosporaceae</taxon>
        <taxon>Podospora</taxon>
    </lineage>
</organism>
<reference evidence="2" key="1">
    <citation type="journal article" date="2023" name="Mol. Phylogenet. Evol.">
        <title>Genome-scale phylogeny and comparative genomics of the fungal order Sordariales.</title>
        <authorList>
            <person name="Hensen N."/>
            <person name="Bonometti L."/>
            <person name="Westerberg I."/>
            <person name="Brannstrom I.O."/>
            <person name="Guillou S."/>
            <person name="Cros-Aarteil S."/>
            <person name="Calhoun S."/>
            <person name="Haridas S."/>
            <person name="Kuo A."/>
            <person name="Mondo S."/>
            <person name="Pangilinan J."/>
            <person name="Riley R."/>
            <person name="LaButti K."/>
            <person name="Andreopoulos B."/>
            <person name="Lipzen A."/>
            <person name="Chen C."/>
            <person name="Yan M."/>
            <person name="Daum C."/>
            <person name="Ng V."/>
            <person name="Clum A."/>
            <person name="Steindorff A."/>
            <person name="Ohm R.A."/>
            <person name="Martin F."/>
            <person name="Silar P."/>
            <person name="Natvig D.O."/>
            <person name="Lalanne C."/>
            <person name="Gautier V."/>
            <person name="Ament-Velasquez S.L."/>
            <person name="Kruys A."/>
            <person name="Hutchinson M.I."/>
            <person name="Powell A.J."/>
            <person name="Barry K."/>
            <person name="Miller A.N."/>
            <person name="Grigoriev I.V."/>
            <person name="Debuchy R."/>
            <person name="Gladieux P."/>
            <person name="Hiltunen Thoren M."/>
            <person name="Johannesson H."/>
        </authorList>
    </citation>
    <scope>NUCLEOTIDE SEQUENCE</scope>
    <source>
        <strain evidence="2">CBS 314.62</strain>
    </source>
</reference>
<evidence type="ECO:0000256" key="1">
    <source>
        <dbReference type="SAM" id="MobiDB-lite"/>
    </source>
</evidence>
<dbReference type="Proteomes" id="UP001270362">
    <property type="component" value="Unassembled WGS sequence"/>
</dbReference>
<gene>
    <name evidence="2" type="ORF">B0T22DRAFT_167838</name>
</gene>
<evidence type="ECO:0000313" key="2">
    <source>
        <dbReference type="EMBL" id="KAK3689151.1"/>
    </source>
</evidence>
<comment type="caution">
    <text evidence="2">The sequence shown here is derived from an EMBL/GenBank/DDBJ whole genome shotgun (WGS) entry which is preliminary data.</text>
</comment>
<keyword evidence="3" id="KW-1185">Reference proteome</keyword>
<protein>
    <submittedName>
        <fullName evidence="2">Uncharacterized protein</fullName>
    </submittedName>
</protein>
<feature type="region of interest" description="Disordered" evidence="1">
    <location>
        <begin position="180"/>
        <end position="203"/>
    </location>
</feature>